<accession>A0ABW0NHR1</accession>
<gene>
    <name evidence="3" type="ORF">ACFPOE_14890</name>
</gene>
<keyword evidence="2" id="KW-0732">Signal</keyword>
<dbReference type="RefSeq" id="WP_376850910.1">
    <property type="nucleotide sequence ID" value="NZ_JBHSMF010000009.1"/>
</dbReference>
<feature type="compositionally biased region" description="Pro residues" evidence="1">
    <location>
        <begin position="196"/>
        <end position="214"/>
    </location>
</feature>
<evidence type="ECO:0000256" key="1">
    <source>
        <dbReference type="SAM" id="MobiDB-lite"/>
    </source>
</evidence>
<evidence type="ECO:0000313" key="4">
    <source>
        <dbReference type="Proteomes" id="UP001596037"/>
    </source>
</evidence>
<dbReference type="Proteomes" id="UP001596037">
    <property type="component" value="Unassembled WGS sequence"/>
</dbReference>
<protein>
    <submittedName>
        <fullName evidence="3">Uncharacterized protein</fullName>
    </submittedName>
</protein>
<feature type="region of interest" description="Disordered" evidence="1">
    <location>
        <begin position="190"/>
        <end position="239"/>
    </location>
</feature>
<reference evidence="4" key="1">
    <citation type="journal article" date="2019" name="Int. J. Syst. Evol. Microbiol.">
        <title>The Global Catalogue of Microorganisms (GCM) 10K type strain sequencing project: providing services to taxonomists for standard genome sequencing and annotation.</title>
        <authorList>
            <consortium name="The Broad Institute Genomics Platform"/>
            <consortium name="The Broad Institute Genome Sequencing Center for Infectious Disease"/>
            <person name="Wu L."/>
            <person name="Ma J."/>
        </authorList>
    </citation>
    <scope>NUCLEOTIDE SEQUENCE [LARGE SCALE GENOMIC DNA]</scope>
    <source>
        <strain evidence="4">CCUG 57401</strain>
    </source>
</reference>
<evidence type="ECO:0000313" key="3">
    <source>
        <dbReference type="EMBL" id="MFC5498832.1"/>
    </source>
</evidence>
<feature type="compositionally biased region" description="Low complexity" evidence="1">
    <location>
        <begin position="215"/>
        <end position="239"/>
    </location>
</feature>
<proteinExistence type="predicted"/>
<feature type="chain" id="PRO_5045574509" evidence="2">
    <location>
        <begin position="24"/>
        <end position="239"/>
    </location>
</feature>
<sequence>MKFAIAAFPLALLLATAPALVQAQVNHAAKNTVKKRGGKVVPKTVEEKTPIDDDPAVVLTDADLLVAKQVLTGDIPCELGATVHITPHKREGFFIVRTGIQRFRMHPVESKTGAIRLEDPVAGAMWLQLSNKSMLMSQKMGKRLADDCMNPAQMAVNEGLKKNPINILEPAPVKVVAPAVAVESPAAIAGTAASPPATPASAVPPPAPAAPETPSPAAAPAGTAPAAPVVPAVPAATTN</sequence>
<feature type="signal peptide" evidence="2">
    <location>
        <begin position="1"/>
        <end position="23"/>
    </location>
</feature>
<name>A0ABW0NHR1_9BURK</name>
<keyword evidence="4" id="KW-1185">Reference proteome</keyword>
<evidence type="ECO:0000256" key="2">
    <source>
        <dbReference type="SAM" id="SignalP"/>
    </source>
</evidence>
<comment type="caution">
    <text evidence="3">The sequence shown here is derived from an EMBL/GenBank/DDBJ whole genome shotgun (WGS) entry which is preliminary data.</text>
</comment>
<dbReference type="EMBL" id="JBHSMF010000009">
    <property type="protein sequence ID" value="MFC5498832.1"/>
    <property type="molecule type" value="Genomic_DNA"/>
</dbReference>
<organism evidence="3 4">
    <name type="scientific">Caenimonas terrae</name>
    <dbReference type="NCBI Taxonomy" id="696074"/>
    <lineage>
        <taxon>Bacteria</taxon>
        <taxon>Pseudomonadati</taxon>
        <taxon>Pseudomonadota</taxon>
        <taxon>Betaproteobacteria</taxon>
        <taxon>Burkholderiales</taxon>
        <taxon>Comamonadaceae</taxon>
        <taxon>Caenimonas</taxon>
    </lineage>
</organism>